<dbReference type="GO" id="GO:0043541">
    <property type="term" value="C:UDP-N-acetylglucosamine transferase complex"/>
    <property type="evidence" value="ECO:0007669"/>
    <property type="project" value="TreeGrafter"/>
</dbReference>
<sequence length="210" mass="23092">MALLPRNCLVTVGATVGFRDLTDAVLEPSFWAYLSAKGFTSLRIQCGPDVGWAEGKLSSRLHLVPSGMTVEVFGLSRNLFGEEMMACRQSSERQMGLVISHTGTGTILDAWKLGLPLIVVPNTSLMDDHQTELAEHLSDEGYTIKSTTQRHHLQEAIDKADLLSEENRTRWPSHDPFAGKTNETRAETSIGSIWGIGPAQTEQASRMTHD</sequence>
<dbReference type="GO" id="GO:0006488">
    <property type="term" value="P:dolichol-linked oligosaccharide biosynthetic process"/>
    <property type="evidence" value="ECO:0007669"/>
    <property type="project" value="TreeGrafter"/>
</dbReference>
<keyword evidence="7" id="KW-0328">Glycosyltransferase</keyword>
<dbReference type="Gene3D" id="3.40.50.2000">
    <property type="entry name" value="Glycogen Phosphorylase B"/>
    <property type="match status" value="1"/>
</dbReference>
<keyword evidence="7" id="KW-0256">Endoplasmic reticulum</keyword>
<evidence type="ECO:0000313" key="9">
    <source>
        <dbReference type="EMBL" id="KAF4125794.1"/>
    </source>
</evidence>
<dbReference type="GO" id="GO:0004577">
    <property type="term" value="F:N-acetylglucosaminyldiphosphodolichol N-acetylglucosaminyltransferase activity"/>
    <property type="evidence" value="ECO:0007669"/>
    <property type="project" value="UniProtKB-EC"/>
</dbReference>
<evidence type="ECO:0000256" key="5">
    <source>
        <dbReference type="ARBA" id="ARBA00032061"/>
    </source>
</evidence>
<evidence type="ECO:0000256" key="1">
    <source>
        <dbReference type="ARBA" id="ARBA00011198"/>
    </source>
</evidence>
<proteinExistence type="inferred from homology"/>
<dbReference type="InterPro" id="IPR007235">
    <property type="entry name" value="Glyco_trans_28_C"/>
</dbReference>
<dbReference type="EMBL" id="JAANYQ010000002">
    <property type="protein sequence ID" value="KAF4125794.1"/>
    <property type="molecule type" value="Genomic_DNA"/>
</dbReference>
<reference evidence="9" key="1">
    <citation type="submission" date="2020-03" db="EMBL/GenBank/DDBJ databases">
        <title>Site-based positive gene gene selection in Geosmithia morbida across the United States reveals a broad range of putative effectors and factors for local host and environmental adapation.</title>
        <authorList>
            <person name="Onufrak A."/>
            <person name="Murdoch R.W."/>
            <person name="Gazis R."/>
            <person name="Huff M."/>
            <person name="Staton M."/>
            <person name="Klingeman W."/>
            <person name="Hadziabdic D."/>
        </authorList>
    </citation>
    <scope>NUCLEOTIDE SEQUENCE</scope>
    <source>
        <strain evidence="9">1262</strain>
    </source>
</reference>
<organism evidence="9 10">
    <name type="scientific">Geosmithia morbida</name>
    <dbReference type="NCBI Taxonomy" id="1094350"/>
    <lineage>
        <taxon>Eukaryota</taxon>
        <taxon>Fungi</taxon>
        <taxon>Dikarya</taxon>
        <taxon>Ascomycota</taxon>
        <taxon>Pezizomycotina</taxon>
        <taxon>Sordariomycetes</taxon>
        <taxon>Hypocreomycetidae</taxon>
        <taxon>Hypocreales</taxon>
        <taxon>Bionectriaceae</taxon>
        <taxon>Geosmithia</taxon>
    </lineage>
</organism>
<protein>
    <recommendedName>
        <fullName evidence="3 7">UDP-N-acetylglucosamine transferase subunit ALG13</fullName>
        <ecNumber evidence="2 7">2.4.1.141</ecNumber>
    </recommendedName>
    <alternativeName>
        <fullName evidence="5 7">Asparagine-linked glycosylation protein 13</fullName>
    </alternativeName>
</protein>
<comment type="function">
    <text evidence="4 7">Involved in protein N-glycosylation. Essential for the second step of the dolichol-linked oligosaccharide pathway.</text>
</comment>
<evidence type="ECO:0000259" key="8">
    <source>
        <dbReference type="Pfam" id="PF04101"/>
    </source>
</evidence>
<evidence type="ECO:0000256" key="4">
    <source>
        <dbReference type="ARBA" id="ARBA00024804"/>
    </source>
</evidence>
<dbReference type="SUPFAM" id="SSF53756">
    <property type="entry name" value="UDP-Glycosyltransferase/glycogen phosphorylase"/>
    <property type="match status" value="1"/>
</dbReference>
<dbReference type="Proteomes" id="UP000749293">
    <property type="component" value="Unassembled WGS sequence"/>
</dbReference>
<dbReference type="PANTHER" id="PTHR47043">
    <property type="entry name" value="UDP-N-ACETYLGLUCOSAMINE TRANSFERASE SUBUNIT ALG13"/>
    <property type="match status" value="1"/>
</dbReference>
<dbReference type="Pfam" id="PF04101">
    <property type="entry name" value="Glyco_tran_28_C"/>
    <property type="match status" value="1"/>
</dbReference>
<keyword evidence="7" id="KW-0808">Transferase</keyword>
<dbReference type="AlphaFoldDB" id="A0A9P5D8R7"/>
<dbReference type="InterPro" id="IPR052474">
    <property type="entry name" value="UDP-GlcNAc_transferase"/>
</dbReference>
<comment type="caution">
    <text evidence="9">The sequence shown here is derived from an EMBL/GenBank/DDBJ whole genome shotgun (WGS) entry which is preliminary data.</text>
</comment>
<comment type="subcellular location">
    <subcellularLocation>
        <location evidence="7">Endoplasmic reticulum</location>
    </subcellularLocation>
</comment>
<feature type="domain" description="Glycosyl transferase family 28 C-terminal" evidence="8">
    <location>
        <begin position="8"/>
        <end position="166"/>
    </location>
</feature>
<evidence type="ECO:0000256" key="7">
    <source>
        <dbReference type="RuleBase" id="RU362128"/>
    </source>
</evidence>
<comment type="subunit">
    <text evidence="1 7">Heterodimer with ALG14 to form a functional enzyme.</text>
</comment>
<evidence type="ECO:0000256" key="3">
    <source>
        <dbReference type="ARBA" id="ARBA00017468"/>
    </source>
</evidence>
<dbReference type="EC" id="2.4.1.141" evidence="2 7"/>
<name>A0A9P5D8R7_9HYPO</name>
<accession>A0A9P5D8R7</accession>
<evidence type="ECO:0000256" key="6">
    <source>
        <dbReference type="ARBA" id="ARBA00048184"/>
    </source>
</evidence>
<gene>
    <name evidence="7" type="primary">ALG13</name>
    <name evidence="9" type="ORF">GMORB2_1040</name>
</gene>
<dbReference type="PANTHER" id="PTHR47043:SF1">
    <property type="entry name" value="UDP-N-ACETYLGLUCOSAMINE TRANSFERASE SUBUNIT ALG13"/>
    <property type="match status" value="1"/>
</dbReference>
<keyword evidence="10" id="KW-1185">Reference proteome</keyword>
<evidence type="ECO:0000313" key="10">
    <source>
        <dbReference type="Proteomes" id="UP000749293"/>
    </source>
</evidence>
<comment type="similarity">
    <text evidence="7">Belongs to the glycosyltransferase 28 family.</text>
</comment>
<comment type="catalytic activity">
    <reaction evidence="6">
        <text>an N-acetyl-alpha-D-glucosaminyl-diphospho-di-trans,poly-cis-dolichol + UDP-N-acetyl-alpha-D-glucosamine = an N,N'-diacetylchitobiosyl-diphospho-di-trans,poly-cis-dolichol + UDP + H(+)</text>
        <dbReference type="Rhea" id="RHEA:23380"/>
        <dbReference type="Rhea" id="RHEA-COMP:19507"/>
        <dbReference type="Rhea" id="RHEA-COMP:19510"/>
        <dbReference type="ChEBI" id="CHEBI:15378"/>
        <dbReference type="ChEBI" id="CHEBI:57269"/>
        <dbReference type="ChEBI" id="CHEBI:57705"/>
        <dbReference type="ChEBI" id="CHEBI:58223"/>
        <dbReference type="ChEBI" id="CHEBI:58427"/>
        <dbReference type="EC" id="2.4.1.141"/>
    </reaction>
</comment>
<dbReference type="OrthoDB" id="20273at2759"/>
<evidence type="ECO:0000256" key="2">
    <source>
        <dbReference type="ARBA" id="ARBA00012614"/>
    </source>
</evidence>